<feature type="short sequence motif" description="Histidine triad motif" evidence="2 3">
    <location>
        <begin position="98"/>
        <end position="102"/>
    </location>
</feature>
<dbReference type="PRINTS" id="PR00332">
    <property type="entry name" value="HISTRIAD"/>
</dbReference>
<dbReference type="Pfam" id="PF01230">
    <property type="entry name" value="HIT"/>
    <property type="match status" value="1"/>
</dbReference>
<dbReference type="GO" id="GO:0009117">
    <property type="term" value="P:nucleotide metabolic process"/>
    <property type="evidence" value="ECO:0007669"/>
    <property type="project" value="TreeGrafter"/>
</dbReference>
<dbReference type="InterPro" id="IPR036265">
    <property type="entry name" value="HIT-like_sf"/>
</dbReference>
<dbReference type="GO" id="GO:0003824">
    <property type="term" value="F:catalytic activity"/>
    <property type="evidence" value="ECO:0007669"/>
    <property type="project" value="InterPro"/>
</dbReference>
<proteinExistence type="predicted"/>
<protein>
    <submittedName>
        <fullName evidence="5">HIT domain-containing protein</fullName>
    </submittedName>
</protein>
<evidence type="ECO:0000259" key="4">
    <source>
        <dbReference type="PROSITE" id="PS51084"/>
    </source>
</evidence>
<evidence type="ECO:0000313" key="6">
    <source>
        <dbReference type="Proteomes" id="UP000319792"/>
    </source>
</evidence>
<dbReference type="PANTHER" id="PTHR46648">
    <property type="entry name" value="HIT FAMILY PROTEIN 1"/>
    <property type="match status" value="1"/>
</dbReference>
<dbReference type="SUPFAM" id="SSF54197">
    <property type="entry name" value="HIT-like"/>
    <property type="match status" value="1"/>
</dbReference>
<feature type="active site" description="Tele-AMP-histidine intermediate" evidence="1">
    <location>
        <position position="100"/>
    </location>
</feature>
<dbReference type="OrthoDB" id="9784774at2"/>
<dbReference type="PANTHER" id="PTHR46648:SF1">
    <property type="entry name" value="ADENOSINE 5'-MONOPHOSPHORAMIDASE HNT1"/>
    <property type="match status" value="1"/>
</dbReference>
<dbReference type="Gene3D" id="3.30.428.10">
    <property type="entry name" value="HIT-like"/>
    <property type="match status" value="1"/>
</dbReference>
<dbReference type="RefSeq" id="WP_146436176.1">
    <property type="nucleotide sequence ID" value="NZ_VIGV01000005.1"/>
</dbReference>
<feature type="domain" description="HIT" evidence="4">
    <location>
        <begin position="5"/>
        <end position="113"/>
    </location>
</feature>
<accession>A0A5C5RJ98</accession>
<sequence>MSGCVFCAIVAGEAPAAVVAETDETIAFLDVRPLSPGHTLVVPKAHAARLSGLDGAHGTAMFALGHRLGRAAQAGPLDADGVNLVVNDGRVAMQTVDHVHLHVIPRFSGDKLRWLSRMAVRRPRSSDDAVAALRAGLDGLAP</sequence>
<dbReference type="InterPro" id="IPR001310">
    <property type="entry name" value="Histidine_triad_HIT"/>
</dbReference>
<dbReference type="AlphaFoldDB" id="A0A5C5RJ98"/>
<gene>
    <name evidence="5" type="ORF">FK268_16910</name>
</gene>
<comment type="caution">
    <text evidence="5">The sequence shown here is derived from an EMBL/GenBank/DDBJ whole genome shotgun (WGS) entry which is preliminary data.</text>
</comment>
<dbReference type="InterPro" id="IPR011146">
    <property type="entry name" value="HIT-like"/>
</dbReference>
<evidence type="ECO:0000256" key="3">
    <source>
        <dbReference type="PROSITE-ProRule" id="PRU00464"/>
    </source>
</evidence>
<name>A0A5C5RJ98_9ACTN</name>
<evidence type="ECO:0000256" key="2">
    <source>
        <dbReference type="PIRSR" id="PIRSR601310-3"/>
    </source>
</evidence>
<reference evidence="5 6" key="1">
    <citation type="submission" date="2019-08" db="EMBL/GenBank/DDBJ databases">
        <title>Tsukamurella conjunctivitidis sp. nov., Tsukamurella assacharolytica sp. nov. and Tsukamurella sputae sp. nov. isolated from patients with conjunctivitis, bacteraemia (lymphoma) and respiratory infection (sputum) in Hong Kong.</title>
        <authorList>
            <person name="Fok K.M.N."/>
            <person name="Fong J.Y.H."/>
        </authorList>
    </citation>
    <scope>NUCLEOTIDE SEQUENCE [LARGE SCALE GENOMIC DNA]</scope>
    <source>
        <strain evidence="5 6">HKU70</strain>
    </source>
</reference>
<dbReference type="InterPro" id="IPR019808">
    <property type="entry name" value="Histidine_triad_CS"/>
</dbReference>
<dbReference type="EMBL" id="VIGV01000005">
    <property type="protein sequence ID" value="TWS23066.1"/>
    <property type="molecule type" value="Genomic_DNA"/>
</dbReference>
<dbReference type="PROSITE" id="PS00892">
    <property type="entry name" value="HIT_1"/>
    <property type="match status" value="1"/>
</dbReference>
<evidence type="ECO:0000313" key="5">
    <source>
        <dbReference type="EMBL" id="TWS23066.1"/>
    </source>
</evidence>
<dbReference type="Proteomes" id="UP000319792">
    <property type="component" value="Unassembled WGS sequence"/>
</dbReference>
<organism evidence="5 6">
    <name type="scientific">Tsukamurella sputi</name>
    <dbReference type="NCBI Taxonomy" id="2591848"/>
    <lineage>
        <taxon>Bacteria</taxon>
        <taxon>Bacillati</taxon>
        <taxon>Actinomycetota</taxon>
        <taxon>Actinomycetes</taxon>
        <taxon>Mycobacteriales</taxon>
        <taxon>Tsukamurellaceae</taxon>
        <taxon>Tsukamurella</taxon>
    </lineage>
</organism>
<keyword evidence="6" id="KW-1185">Reference proteome</keyword>
<evidence type="ECO:0000256" key="1">
    <source>
        <dbReference type="PIRSR" id="PIRSR601310-1"/>
    </source>
</evidence>
<dbReference type="PROSITE" id="PS51084">
    <property type="entry name" value="HIT_2"/>
    <property type="match status" value="1"/>
</dbReference>